<reference evidence="2" key="1">
    <citation type="submission" date="2021-01" db="EMBL/GenBank/DDBJ databases">
        <authorList>
            <person name="Corre E."/>
            <person name="Pelletier E."/>
            <person name="Niang G."/>
            <person name="Scheremetjew M."/>
            <person name="Finn R."/>
            <person name="Kale V."/>
            <person name="Holt S."/>
            <person name="Cochrane G."/>
            <person name="Meng A."/>
            <person name="Brown T."/>
            <person name="Cohen L."/>
        </authorList>
    </citation>
    <scope>NUCLEOTIDE SEQUENCE</scope>
    <source>
        <strain evidence="2">SL-175</strain>
    </source>
</reference>
<feature type="region of interest" description="Disordered" evidence="1">
    <location>
        <begin position="468"/>
        <end position="540"/>
    </location>
</feature>
<feature type="region of interest" description="Disordered" evidence="1">
    <location>
        <begin position="194"/>
        <end position="247"/>
    </location>
</feature>
<dbReference type="EMBL" id="HBFC01029662">
    <property type="protein sequence ID" value="CAD8717138.1"/>
    <property type="molecule type" value="Transcribed_RNA"/>
</dbReference>
<feature type="compositionally biased region" description="Gly residues" evidence="1">
    <location>
        <begin position="212"/>
        <end position="228"/>
    </location>
</feature>
<feature type="compositionally biased region" description="Basic and acidic residues" evidence="1">
    <location>
        <begin position="510"/>
        <end position="540"/>
    </location>
</feature>
<feature type="region of interest" description="Disordered" evidence="1">
    <location>
        <begin position="1"/>
        <end position="62"/>
    </location>
</feature>
<dbReference type="AlphaFoldDB" id="A0A7S0SV34"/>
<evidence type="ECO:0000256" key="1">
    <source>
        <dbReference type="SAM" id="MobiDB-lite"/>
    </source>
</evidence>
<proteinExistence type="predicted"/>
<feature type="compositionally biased region" description="Low complexity" evidence="1">
    <location>
        <begin position="484"/>
        <end position="504"/>
    </location>
</feature>
<feature type="compositionally biased region" description="Polar residues" evidence="1">
    <location>
        <begin position="1"/>
        <end position="11"/>
    </location>
</feature>
<name>A0A7S0SV34_9CHLO</name>
<evidence type="ECO:0000313" key="2">
    <source>
        <dbReference type="EMBL" id="CAD8717138.1"/>
    </source>
</evidence>
<protein>
    <submittedName>
        <fullName evidence="2">Uncharacterized protein</fullName>
    </submittedName>
</protein>
<sequence length="540" mass="55053">MSYDSGGSMSTFGDRRGDGGKAGDTSTLRGDGLAELGGGVVNDTNDTFTSPPFRGGGGGAHSPYAFADHAEVVEQQYEMERSRERERRLNLGFAPAQYPPYQFANTSRSPRGGARGGEGDVSAKRSRPSYNSDEDVQPTRAFGASPGTKRAMSEMMATNLLRLNVSPTGAASPTGGPGAYPELSLSLSSDGGLASAPGAVAGGWPHAHGQGQSQGQGRGQEQGQGSGAGSAVAPSGESTGGGDSQARGGGVDWLFGSVCSRSISLCEARGLPLTCEGAAYGSFQAPPSPFGLQLARAPAGRTSVTPPGAIQASVRTHGRDKMLCGVDADKSDESEQQLTSPGKQSPVHSAFLSGVCGDGFKLTFAPSPTATAPGGGTHDMHTSQPQQQLVLPELLLRRRSALSQQLSAGIPVGLAALGTPTASSSNFLLGSGGTAGDLSAMMPSSPSAEMSPRSDLRKQAILNRASLMHATGPSPSPKYGGGSYPSVTSPTSPSSPRSLTPASPAMAAVPDEKMAARDIEGNDDRGRLGDTHEFDMDTPI</sequence>
<organism evidence="2">
    <name type="scientific">Mantoniella antarctica</name>
    <dbReference type="NCBI Taxonomy" id="81844"/>
    <lineage>
        <taxon>Eukaryota</taxon>
        <taxon>Viridiplantae</taxon>
        <taxon>Chlorophyta</taxon>
        <taxon>Mamiellophyceae</taxon>
        <taxon>Mamiellales</taxon>
        <taxon>Mamiellaceae</taxon>
        <taxon>Mantoniella</taxon>
    </lineage>
</organism>
<gene>
    <name evidence="2" type="ORF">MANT1106_LOCUS17633</name>
</gene>
<feature type="region of interest" description="Disordered" evidence="1">
    <location>
        <begin position="99"/>
        <end position="150"/>
    </location>
</feature>
<feature type="compositionally biased region" description="Gly residues" evidence="1">
    <location>
        <begin position="238"/>
        <end position="247"/>
    </location>
</feature>
<accession>A0A7S0SV34</accession>